<name>A0A8R7R665_TRIUA</name>
<reference evidence="1" key="2">
    <citation type="submission" date="2018-03" db="EMBL/GenBank/DDBJ databases">
        <title>The Triticum urartu genome reveals the dynamic nature of wheat genome evolution.</title>
        <authorList>
            <person name="Ling H."/>
            <person name="Ma B."/>
            <person name="Shi X."/>
            <person name="Liu H."/>
            <person name="Dong L."/>
            <person name="Sun H."/>
            <person name="Cao Y."/>
            <person name="Gao Q."/>
            <person name="Zheng S."/>
            <person name="Li Y."/>
            <person name="Yu Y."/>
            <person name="Du H."/>
            <person name="Qi M."/>
            <person name="Li Y."/>
            <person name="Yu H."/>
            <person name="Cui Y."/>
            <person name="Wang N."/>
            <person name="Chen C."/>
            <person name="Wu H."/>
            <person name="Zhao Y."/>
            <person name="Zhang J."/>
            <person name="Li Y."/>
            <person name="Zhou W."/>
            <person name="Zhang B."/>
            <person name="Hu W."/>
            <person name="Eijk M."/>
            <person name="Tang J."/>
            <person name="Witsenboer H."/>
            <person name="Zhao S."/>
            <person name="Li Z."/>
            <person name="Zhang A."/>
            <person name="Wang D."/>
            <person name="Liang C."/>
        </authorList>
    </citation>
    <scope>NUCLEOTIDE SEQUENCE [LARGE SCALE GENOMIC DNA]</scope>
    <source>
        <strain evidence="1">cv. G1812</strain>
    </source>
</reference>
<protein>
    <submittedName>
        <fullName evidence="1">Uncharacterized protein</fullName>
    </submittedName>
</protein>
<reference evidence="2" key="1">
    <citation type="journal article" date="2013" name="Nature">
        <title>Draft genome of the wheat A-genome progenitor Triticum urartu.</title>
        <authorList>
            <person name="Ling H.Q."/>
            <person name="Zhao S."/>
            <person name="Liu D."/>
            <person name="Wang J."/>
            <person name="Sun H."/>
            <person name="Zhang C."/>
            <person name="Fan H."/>
            <person name="Li D."/>
            <person name="Dong L."/>
            <person name="Tao Y."/>
            <person name="Gao C."/>
            <person name="Wu H."/>
            <person name="Li Y."/>
            <person name="Cui Y."/>
            <person name="Guo X."/>
            <person name="Zheng S."/>
            <person name="Wang B."/>
            <person name="Yu K."/>
            <person name="Liang Q."/>
            <person name="Yang W."/>
            <person name="Lou X."/>
            <person name="Chen J."/>
            <person name="Feng M."/>
            <person name="Jian J."/>
            <person name="Zhang X."/>
            <person name="Luo G."/>
            <person name="Jiang Y."/>
            <person name="Liu J."/>
            <person name="Wang Z."/>
            <person name="Sha Y."/>
            <person name="Zhang B."/>
            <person name="Wu H."/>
            <person name="Tang D."/>
            <person name="Shen Q."/>
            <person name="Xue P."/>
            <person name="Zou S."/>
            <person name="Wang X."/>
            <person name="Liu X."/>
            <person name="Wang F."/>
            <person name="Yang Y."/>
            <person name="An X."/>
            <person name="Dong Z."/>
            <person name="Zhang K."/>
            <person name="Zhang X."/>
            <person name="Luo M.C."/>
            <person name="Dvorak J."/>
            <person name="Tong Y."/>
            <person name="Wang J."/>
            <person name="Yang H."/>
            <person name="Li Z."/>
            <person name="Wang D."/>
            <person name="Zhang A."/>
            <person name="Wang J."/>
        </authorList>
    </citation>
    <scope>NUCLEOTIDE SEQUENCE</scope>
    <source>
        <strain evidence="2">cv. G1812</strain>
    </source>
</reference>
<proteinExistence type="predicted"/>
<organism evidence="1 2">
    <name type="scientific">Triticum urartu</name>
    <name type="common">Red wild einkorn</name>
    <name type="synonym">Crithodium urartu</name>
    <dbReference type="NCBI Taxonomy" id="4572"/>
    <lineage>
        <taxon>Eukaryota</taxon>
        <taxon>Viridiplantae</taxon>
        <taxon>Streptophyta</taxon>
        <taxon>Embryophyta</taxon>
        <taxon>Tracheophyta</taxon>
        <taxon>Spermatophyta</taxon>
        <taxon>Magnoliopsida</taxon>
        <taxon>Liliopsida</taxon>
        <taxon>Poales</taxon>
        <taxon>Poaceae</taxon>
        <taxon>BOP clade</taxon>
        <taxon>Pooideae</taxon>
        <taxon>Triticodae</taxon>
        <taxon>Triticeae</taxon>
        <taxon>Triticinae</taxon>
        <taxon>Triticum</taxon>
    </lineage>
</organism>
<dbReference type="Proteomes" id="UP000015106">
    <property type="component" value="Chromosome 7"/>
</dbReference>
<keyword evidence="2" id="KW-1185">Reference proteome</keyword>
<dbReference type="AlphaFoldDB" id="A0A8R7R665"/>
<sequence length="100" mass="11359">MGVPCARNGMARWIWTTTGALYPDVMFALEWLETWNGRGCRAGLYRVEEEAVAVRSGSPEGAARLGDGWLARRCFPRCHCSHVSVQTKHRGVHIRFVWKK</sequence>
<dbReference type="Gramene" id="TuG1812G0700005460.01.T01">
    <property type="protein sequence ID" value="TuG1812G0700005460.01.T01"/>
    <property type="gene ID" value="TuG1812G0700005460.01"/>
</dbReference>
<accession>A0A8R7R665</accession>
<evidence type="ECO:0000313" key="1">
    <source>
        <dbReference type="EnsemblPlants" id="TuG1812G0700005460.01.T01"/>
    </source>
</evidence>
<reference evidence="1" key="3">
    <citation type="submission" date="2022-06" db="UniProtKB">
        <authorList>
            <consortium name="EnsemblPlants"/>
        </authorList>
    </citation>
    <scope>IDENTIFICATION</scope>
</reference>
<evidence type="ECO:0000313" key="2">
    <source>
        <dbReference type="Proteomes" id="UP000015106"/>
    </source>
</evidence>
<dbReference type="EnsemblPlants" id="TuG1812G0700005460.01.T01">
    <property type="protein sequence ID" value="TuG1812G0700005460.01.T01"/>
    <property type="gene ID" value="TuG1812G0700005460.01"/>
</dbReference>